<name>A0ACB8DPY5_DERSI</name>
<comment type="caution">
    <text evidence="1">The sequence shown here is derived from an EMBL/GenBank/DDBJ whole genome shotgun (WGS) entry which is preliminary data.</text>
</comment>
<accession>A0ACB8DPY5</accession>
<proteinExistence type="predicted"/>
<protein>
    <submittedName>
        <fullName evidence="1">Uncharacterized protein</fullName>
    </submittedName>
</protein>
<reference evidence="1" key="1">
    <citation type="submission" date="2020-05" db="EMBL/GenBank/DDBJ databases">
        <title>Large-scale comparative analyses of tick genomes elucidate their genetic diversity and vector capacities.</title>
        <authorList>
            <person name="Jia N."/>
            <person name="Wang J."/>
            <person name="Shi W."/>
            <person name="Du L."/>
            <person name="Sun Y."/>
            <person name="Zhan W."/>
            <person name="Jiang J."/>
            <person name="Wang Q."/>
            <person name="Zhang B."/>
            <person name="Ji P."/>
            <person name="Sakyi L.B."/>
            <person name="Cui X."/>
            <person name="Yuan T."/>
            <person name="Jiang B."/>
            <person name="Yang W."/>
            <person name="Lam T.T.-Y."/>
            <person name="Chang Q."/>
            <person name="Ding S."/>
            <person name="Wang X."/>
            <person name="Zhu J."/>
            <person name="Ruan X."/>
            <person name="Zhao L."/>
            <person name="Wei J."/>
            <person name="Que T."/>
            <person name="Du C."/>
            <person name="Cheng J."/>
            <person name="Dai P."/>
            <person name="Han X."/>
            <person name="Huang E."/>
            <person name="Gao Y."/>
            <person name="Liu J."/>
            <person name="Shao H."/>
            <person name="Ye R."/>
            <person name="Li L."/>
            <person name="Wei W."/>
            <person name="Wang X."/>
            <person name="Wang C."/>
            <person name="Yang T."/>
            <person name="Huo Q."/>
            <person name="Li W."/>
            <person name="Guo W."/>
            <person name="Chen H."/>
            <person name="Zhou L."/>
            <person name="Ni X."/>
            <person name="Tian J."/>
            <person name="Zhou Y."/>
            <person name="Sheng Y."/>
            <person name="Liu T."/>
            <person name="Pan Y."/>
            <person name="Xia L."/>
            <person name="Li J."/>
            <person name="Zhao F."/>
            <person name="Cao W."/>
        </authorList>
    </citation>
    <scope>NUCLEOTIDE SEQUENCE</scope>
    <source>
        <strain evidence="1">Dsil-2018</strain>
    </source>
</reference>
<organism evidence="1 2">
    <name type="scientific">Dermacentor silvarum</name>
    <name type="common">Tick</name>
    <dbReference type="NCBI Taxonomy" id="543639"/>
    <lineage>
        <taxon>Eukaryota</taxon>
        <taxon>Metazoa</taxon>
        <taxon>Ecdysozoa</taxon>
        <taxon>Arthropoda</taxon>
        <taxon>Chelicerata</taxon>
        <taxon>Arachnida</taxon>
        <taxon>Acari</taxon>
        <taxon>Parasitiformes</taxon>
        <taxon>Ixodida</taxon>
        <taxon>Ixodoidea</taxon>
        <taxon>Ixodidae</taxon>
        <taxon>Rhipicephalinae</taxon>
        <taxon>Dermacentor</taxon>
    </lineage>
</organism>
<evidence type="ECO:0000313" key="2">
    <source>
        <dbReference type="Proteomes" id="UP000821865"/>
    </source>
</evidence>
<gene>
    <name evidence="1" type="ORF">HPB49_015110</name>
</gene>
<evidence type="ECO:0000313" key="1">
    <source>
        <dbReference type="EMBL" id="KAH7974416.1"/>
    </source>
</evidence>
<sequence>MFALVTPSPPPPIILVQQQQRSEEAPPRQVRGMRRRNRDTAFPAEEFVDAVQQHRFLFDRNEPEFKNVAMKEAMWEAIGQQFGISGKQRRRNAALNTAPLRRFPAPRRPGRFLAERWLRREINGTELAAPSRPRSAPSSKLLLRLRAGGEAAEKRASARHSTGSCVAKG</sequence>
<dbReference type="EMBL" id="CM023479">
    <property type="protein sequence ID" value="KAH7974416.1"/>
    <property type="molecule type" value="Genomic_DNA"/>
</dbReference>
<dbReference type="Proteomes" id="UP000821865">
    <property type="component" value="Chromosome 10"/>
</dbReference>
<keyword evidence="2" id="KW-1185">Reference proteome</keyword>